<dbReference type="Proteomes" id="UP000273982">
    <property type="component" value="Chromosome"/>
</dbReference>
<gene>
    <name evidence="1" type="ORF">EHO51_16115</name>
</gene>
<dbReference type="EMBL" id="CP034086">
    <property type="protein sequence ID" value="AZG78675.1"/>
    <property type="molecule type" value="Genomic_DNA"/>
</dbReference>
<dbReference type="KEGG" id="mros:EHO51_16115"/>
<dbReference type="AlphaFoldDB" id="A0A3G8MBK7"/>
<evidence type="ECO:0000313" key="2">
    <source>
        <dbReference type="Proteomes" id="UP000273982"/>
    </source>
</evidence>
<organism evidence="1 2">
    <name type="scientific">Methylocystis rosea</name>
    <dbReference type="NCBI Taxonomy" id="173366"/>
    <lineage>
        <taxon>Bacteria</taxon>
        <taxon>Pseudomonadati</taxon>
        <taxon>Pseudomonadota</taxon>
        <taxon>Alphaproteobacteria</taxon>
        <taxon>Hyphomicrobiales</taxon>
        <taxon>Methylocystaceae</taxon>
        <taxon>Methylocystis</taxon>
    </lineage>
</organism>
<name>A0A3G8MBK7_9HYPH</name>
<protein>
    <submittedName>
        <fullName evidence="1">Transcriptional regulator</fullName>
    </submittedName>
</protein>
<sequence length="111" mass="11803">MPDWVEELAKFATATSGVAAAKRIGMSPSVVTSVCRARYSGDLAAVEARVRGALMNESVHCPVLGEIGRDHCLDEQKKRHVGSSAARTALFHACRSGCQHSRLKSDGGHDA</sequence>
<accession>A0A3G8MBK7</accession>
<proteinExistence type="predicted"/>
<reference evidence="1 2" key="1">
    <citation type="submission" date="2018-11" db="EMBL/GenBank/DDBJ databases">
        <title>Genome squencing of methanotrophic bacteria isolated from alkaline groundwater in Korea.</title>
        <authorList>
            <person name="Nguyen L.N."/>
        </authorList>
    </citation>
    <scope>NUCLEOTIDE SEQUENCE [LARGE SCALE GENOMIC DNA]</scope>
    <source>
        <strain evidence="1 2">GW6</strain>
    </source>
</reference>
<evidence type="ECO:0000313" key="1">
    <source>
        <dbReference type="EMBL" id="AZG78675.1"/>
    </source>
</evidence>